<evidence type="ECO:0000313" key="4">
    <source>
        <dbReference type="Proteomes" id="UP000019373"/>
    </source>
</evidence>
<feature type="compositionally biased region" description="Polar residues" evidence="1">
    <location>
        <begin position="20"/>
        <end position="32"/>
    </location>
</feature>
<evidence type="ECO:0000313" key="3">
    <source>
        <dbReference type="EMBL" id="ERF74282.1"/>
    </source>
</evidence>
<organism evidence="3 4">
    <name type="scientific">Endocarpon pusillum (strain Z07020 / HMAS-L-300199)</name>
    <name type="common">Lichen-forming fungus</name>
    <dbReference type="NCBI Taxonomy" id="1263415"/>
    <lineage>
        <taxon>Eukaryota</taxon>
        <taxon>Fungi</taxon>
        <taxon>Dikarya</taxon>
        <taxon>Ascomycota</taxon>
        <taxon>Pezizomycotina</taxon>
        <taxon>Eurotiomycetes</taxon>
        <taxon>Chaetothyriomycetidae</taxon>
        <taxon>Verrucariales</taxon>
        <taxon>Verrucariaceae</taxon>
        <taxon>Endocarpon</taxon>
    </lineage>
</organism>
<dbReference type="InterPro" id="IPR052895">
    <property type="entry name" value="HetReg/Transcr_Mod"/>
</dbReference>
<evidence type="ECO:0000256" key="1">
    <source>
        <dbReference type="SAM" id="MobiDB-lite"/>
    </source>
</evidence>
<feature type="region of interest" description="Disordered" evidence="1">
    <location>
        <begin position="1"/>
        <end position="32"/>
    </location>
</feature>
<dbReference type="OMA" id="CLITING"/>
<name>U1G9W1_ENDPU</name>
<dbReference type="InterPro" id="IPR010730">
    <property type="entry name" value="HET"/>
</dbReference>
<evidence type="ECO:0000259" key="2">
    <source>
        <dbReference type="Pfam" id="PF06985"/>
    </source>
</evidence>
<dbReference type="GeneID" id="19237023"/>
<accession>U1G9W1</accession>
<dbReference type="Proteomes" id="UP000019373">
    <property type="component" value="Unassembled WGS sequence"/>
</dbReference>
<dbReference type="EMBL" id="KE720882">
    <property type="protein sequence ID" value="ERF74282.1"/>
    <property type="molecule type" value="Genomic_DNA"/>
</dbReference>
<protein>
    <recommendedName>
        <fullName evidence="2">Heterokaryon incompatibility domain-containing protein</fullName>
    </recommendedName>
</protein>
<sequence>MLGLQNKARRKAVESRKSSDSNPPTRNSASNSTGFFSGILANFQPQSDGSELQSRSVCGSNCWARQADLQKPENFLITPLRLDDPDQDQVAALNGRVYESLRPWQTRLIVLQPGELGSDVSCKLVSVDVIDGPGLGISGTSDIVAYEALSYAWGNPALLYSISCNERQFGVTEELAFALQYLRLRDAERYLWCDAICINQQDLLEKAHQVKNMLRTFEKADRVVAWLGRPLPTSAKLFKAIELVGPSSGRDPPQKHQDGCAAAIRNVALAVSKQLESAWFRRAWIRQEVYAAKKLILQTGHLQSDFMDFTSSLARMQMTLASFDASQDRSRIPSTLETYQNEYQHLGSDRPSFKPKGERPTYVQYWLDSINTGLWFDVTNERDRIYGMLGLLTSKTVKFFAEVPEELEKMAEAFPIDYSKSLSGVHEDVTKFLINTTKTLEILDIFQDKGHSGSPGRPSWNSDFSRKQERYFLPEPPSQVKKDMVKVNMQDHLDVGRLRLAGVRVAKYIQRLDGEKEIGHPQDRFIPKYRRSITLRHIMQGPQRRSSGSLSSGIDNPPYAFVFSYAKESEQNHDVSISHHLSKFEDMDAPFARFLSGIKFAFAYVDDLEGTKSFDLASLHFLMPRTASLNDTIVSLYGSKCLHLIRSLHTDPPEWTYIGPIAAVAIGQESIIKYQSAGLSGSSSKMASKDVKVQDTQQAEIFVLR</sequence>
<dbReference type="HOGENOM" id="CLU_401160_0_0_1"/>
<dbReference type="Pfam" id="PF06985">
    <property type="entry name" value="HET"/>
    <property type="match status" value="1"/>
</dbReference>
<dbReference type="AlphaFoldDB" id="U1G9W1"/>
<dbReference type="RefSeq" id="XP_007799992.1">
    <property type="nucleotide sequence ID" value="XM_007801801.1"/>
</dbReference>
<proteinExistence type="predicted"/>
<feature type="domain" description="Heterokaryon incompatibility" evidence="2">
    <location>
        <begin position="146"/>
        <end position="288"/>
    </location>
</feature>
<keyword evidence="4" id="KW-1185">Reference proteome</keyword>
<dbReference type="OrthoDB" id="3477286at2759"/>
<gene>
    <name evidence="3" type="ORF">EPUS_01969</name>
</gene>
<reference evidence="4" key="1">
    <citation type="journal article" date="2014" name="BMC Genomics">
        <title>Genome characteristics reveal the impact of lichenization on lichen-forming fungus Endocarpon pusillum Hedwig (Verrucariales, Ascomycota).</title>
        <authorList>
            <person name="Wang Y.-Y."/>
            <person name="Liu B."/>
            <person name="Zhang X.-Y."/>
            <person name="Zhou Q.-M."/>
            <person name="Zhang T."/>
            <person name="Li H."/>
            <person name="Yu Y.-F."/>
            <person name="Zhang X.-L."/>
            <person name="Hao X.-Y."/>
            <person name="Wang M."/>
            <person name="Wang L."/>
            <person name="Wei J.-C."/>
        </authorList>
    </citation>
    <scope>NUCLEOTIDE SEQUENCE [LARGE SCALE GENOMIC DNA]</scope>
    <source>
        <strain evidence="4">Z07020 / HMAS-L-300199</strain>
    </source>
</reference>
<dbReference type="PANTHER" id="PTHR24148:SF64">
    <property type="entry name" value="HETEROKARYON INCOMPATIBILITY DOMAIN-CONTAINING PROTEIN"/>
    <property type="match status" value="1"/>
</dbReference>
<dbReference type="eggNOG" id="ENOG502RP27">
    <property type="taxonomic scope" value="Eukaryota"/>
</dbReference>
<dbReference type="PANTHER" id="PTHR24148">
    <property type="entry name" value="ANKYRIN REPEAT DOMAIN-CONTAINING PROTEIN 39 HOMOLOG-RELATED"/>
    <property type="match status" value="1"/>
</dbReference>